<accession>A0A451DJD0</accession>
<protein>
    <submittedName>
        <fullName evidence="1">Intermembrane phospholipid transport system binding protein MlaB</fullName>
    </submittedName>
</protein>
<sequence>MNNQLKWKVEQNNLYLIGVLIHETLLPLWHQRHLVMKSIENIDVGALTRIDTGGLALLIHLQSKSVHHQKRPRISGVTSQLDALISLYNLKKIINHRP</sequence>
<dbReference type="SUPFAM" id="SSF52091">
    <property type="entry name" value="SpoIIaa-like"/>
    <property type="match status" value="1"/>
</dbReference>
<gene>
    <name evidence="1" type="primary">mlaB</name>
    <name evidence="1" type="ORF">ERCIPSTX3056_209</name>
</gene>
<proteinExistence type="predicted"/>
<dbReference type="AlphaFoldDB" id="A0A451DJD0"/>
<dbReference type="RefSeq" id="WP_072666118.1">
    <property type="nucleotide sequence ID" value="NZ_LR217725.1"/>
</dbReference>
<dbReference type="Proteomes" id="UP000294462">
    <property type="component" value="Chromosome"/>
</dbReference>
<dbReference type="InterPro" id="IPR036513">
    <property type="entry name" value="STAS_dom_sf"/>
</dbReference>
<evidence type="ECO:0000313" key="2">
    <source>
        <dbReference type="Proteomes" id="UP000294462"/>
    </source>
</evidence>
<dbReference type="OrthoDB" id="5687860at2"/>
<dbReference type="KEGG" id="ehd:ERCIPSTX3056_209"/>
<dbReference type="NCBIfam" id="NF033618">
    <property type="entry name" value="mlaB_1"/>
    <property type="match status" value="1"/>
</dbReference>
<name>A0A451DJD0_9GAMM</name>
<dbReference type="PANTHER" id="PTHR35849:SF1">
    <property type="entry name" value="INTERMEMBRANE PHOSPHOLIPID TRANSPORT SYSTEM BINDING PROTEIN MLAB"/>
    <property type="match status" value="1"/>
</dbReference>
<reference evidence="1 2" key="1">
    <citation type="submission" date="2019-02" db="EMBL/GenBank/DDBJ databases">
        <authorList>
            <person name="Manzano-Marin A."/>
            <person name="Manzano-Marin A."/>
        </authorList>
    </citation>
    <scope>NUCLEOTIDE SEQUENCE [LARGE SCALE GENOMIC DNA]</scope>
    <source>
        <strain evidence="1 2">ErCipseudotaxifoliae</strain>
    </source>
</reference>
<dbReference type="PANTHER" id="PTHR35849">
    <property type="entry name" value="BLR2341 PROTEIN"/>
    <property type="match status" value="1"/>
</dbReference>
<dbReference type="EMBL" id="LR217725">
    <property type="protein sequence ID" value="VFP86776.1"/>
    <property type="molecule type" value="Genomic_DNA"/>
</dbReference>
<organism evidence="1 2">
    <name type="scientific">Candidatus Erwinia haradaeae</name>
    <dbReference type="NCBI Taxonomy" id="1922217"/>
    <lineage>
        <taxon>Bacteria</taxon>
        <taxon>Pseudomonadati</taxon>
        <taxon>Pseudomonadota</taxon>
        <taxon>Gammaproteobacteria</taxon>
        <taxon>Enterobacterales</taxon>
        <taxon>Erwiniaceae</taxon>
        <taxon>Erwinia</taxon>
    </lineage>
</organism>
<dbReference type="InterPro" id="IPR049743">
    <property type="entry name" value="MlaB"/>
</dbReference>
<dbReference type="InterPro" id="IPR052746">
    <property type="entry name" value="MlaB_ABC_Transporter"/>
</dbReference>
<keyword evidence="2" id="KW-1185">Reference proteome</keyword>
<evidence type="ECO:0000313" key="1">
    <source>
        <dbReference type="EMBL" id="VFP86776.1"/>
    </source>
</evidence>